<dbReference type="Proteomes" id="UP000054498">
    <property type="component" value="Unassembled WGS sequence"/>
</dbReference>
<dbReference type="InterPro" id="IPR016024">
    <property type="entry name" value="ARM-type_fold"/>
</dbReference>
<gene>
    <name evidence="1" type="ORF">MNEG_1380</name>
</gene>
<dbReference type="GeneID" id="25731298"/>
<dbReference type="Gene3D" id="1.25.10.10">
    <property type="entry name" value="Leucine-rich Repeat Variant"/>
    <property type="match status" value="1"/>
</dbReference>
<dbReference type="EMBL" id="KK100355">
    <property type="protein sequence ID" value="KIZ06576.1"/>
    <property type="molecule type" value="Genomic_DNA"/>
</dbReference>
<dbReference type="AlphaFoldDB" id="A0A0D2NQH3"/>
<dbReference type="SUPFAM" id="SSF48371">
    <property type="entry name" value="ARM repeat"/>
    <property type="match status" value="1"/>
</dbReference>
<evidence type="ECO:0000313" key="2">
    <source>
        <dbReference type="Proteomes" id="UP000054498"/>
    </source>
</evidence>
<sequence length="292" mass="28933">MEVTEAILLSQLKGLGHQRTQAGAVATLLLLLPRTDPDLGPVIAPYVGQLAALLADGAPDDASVQTNAAAVLGAVASLTDELHAAVDEAAAGTFERLLRSCGEASTSGGEGEGGGDGLAINVLSSVAQLAREQGRTLAAVSSQQGLSAMVACCARPTLAESALDALCAIASHDAHRPALRAAGAVPAAAAAVAAGGEPDAMVRALMLLGMLTSSSPEARGQLVEAAEGRGVVRLFGLARQTEDEDCKVIARDLLGLLTRDPETRAGVESAVRRAADAAAAAAAGGAPVGAAA</sequence>
<reference evidence="1 2" key="1">
    <citation type="journal article" date="2013" name="BMC Genomics">
        <title>Reconstruction of the lipid metabolism for the microalga Monoraphidium neglectum from its genome sequence reveals characteristics suitable for biofuel production.</title>
        <authorList>
            <person name="Bogen C."/>
            <person name="Al-Dilaimi A."/>
            <person name="Albersmeier A."/>
            <person name="Wichmann J."/>
            <person name="Grundmann M."/>
            <person name="Rupp O."/>
            <person name="Lauersen K.J."/>
            <person name="Blifernez-Klassen O."/>
            <person name="Kalinowski J."/>
            <person name="Goesmann A."/>
            <person name="Mussgnug J.H."/>
            <person name="Kruse O."/>
        </authorList>
    </citation>
    <scope>NUCLEOTIDE SEQUENCE [LARGE SCALE GENOMIC DNA]</scope>
    <source>
        <strain evidence="1 2">SAG 48.87</strain>
    </source>
</reference>
<dbReference type="OrthoDB" id="532542at2759"/>
<organism evidence="1 2">
    <name type="scientific">Monoraphidium neglectum</name>
    <dbReference type="NCBI Taxonomy" id="145388"/>
    <lineage>
        <taxon>Eukaryota</taxon>
        <taxon>Viridiplantae</taxon>
        <taxon>Chlorophyta</taxon>
        <taxon>core chlorophytes</taxon>
        <taxon>Chlorophyceae</taxon>
        <taxon>CS clade</taxon>
        <taxon>Sphaeropleales</taxon>
        <taxon>Selenastraceae</taxon>
        <taxon>Monoraphidium</taxon>
    </lineage>
</organism>
<keyword evidence="2" id="KW-1185">Reference proteome</keyword>
<proteinExistence type="predicted"/>
<protein>
    <submittedName>
        <fullName evidence="1">Uncharacterized protein</fullName>
    </submittedName>
</protein>
<accession>A0A0D2NQH3</accession>
<name>A0A0D2NQH3_9CHLO</name>
<dbReference type="InterPro" id="IPR011989">
    <property type="entry name" value="ARM-like"/>
</dbReference>
<dbReference type="KEGG" id="mng:MNEG_1380"/>
<dbReference type="RefSeq" id="XP_013905595.1">
    <property type="nucleotide sequence ID" value="XM_014050141.1"/>
</dbReference>
<evidence type="ECO:0000313" key="1">
    <source>
        <dbReference type="EMBL" id="KIZ06576.1"/>
    </source>
</evidence>